<evidence type="ECO:0000256" key="1">
    <source>
        <dbReference type="ARBA" id="ARBA00010990"/>
    </source>
</evidence>
<dbReference type="PANTHER" id="PTHR12215">
    <property type="entry name" value="PHOSPHOPANTETHEINE TRANSFERASE"/>
    <property type="match status" value="1"/>
</dbReference>
<accession>A0A8J7DA14</accession>
<keyword evidence="2 5" id="KW-0808">Transferase</keyword>
<dbReference type="GO" id="GO:0000287">
    <property type="term" value="F:magnesium ion binding"/>
    <property type="evidence" value="ECO:0007669"/>
    <property type="project" value="InterPro"/>
</dbReference>
<evidence type="ECO:0000256" key="2">
    <source>
        <dbReference type="ARBA" id="ARBA00022679"/>
    </source>
</evidence>
<dbReference type="GO" id="GO:0019878">
    <property type="term" value="P:lysine biosynthetic process via aminoadipic acid"/>
    <property type="evidence" value="ECO:0007669"/>
    <property type="project" value="TreeGrafter"/>
</dbReference>
<feature type="domain" description="4'-phosphopantetheinyl transferase N-terminal" evidence="4">
    <location>
        <begin position="14"/>
        <end position="101"/>
    </location>
</feature>
<reference evidence="5" key="1">
    <citation type="submission" date="2020-10" db="EMBL/GenBank/DDBJ databases">
        <authorList>
            <person name="Castelo-Branco R."/>
            <person name="Eusebio N."/>
            <person name="Adriana R."/>
            <person name="Vieira A."/>
            <person name="Brugerolle De Fraissinette N."/>
            <person name="Rezende De Castro R."/>
            <person name="Schneider M.P."/>
            <person name="Vasconcelos V."/>
            <person name="Leao P.N."/>
        </authorList>
    </citation>
    <scope>NUCLEOTIDE SEQUENCE</scope>
    <source>
        <strain evidence="5">LEGE 07310</strain>
    </source>
</reference>
<evidence type="ECO:0000313" key="6">
    <source>
        <dbReference type="Proteomes" id="UP000636505"/>
    </source>
</evidence>
<dbReference type="InterPro" id="IPR037143">
    <property type="entry name" value="4-PPantetheinyl_Trfase_dom_sf"/>
</dbReference>
<comment type="similarity">
    <text evidence="1">Belongs to the P-Pant transferase superfamily. Gsp/Sfp/HetI/AcpT family.</text>
</comment>
<dbReference type="PANTHER" id="PTHR12215:SF10">
    <property type="entry name" value="L-AMINOADIPATE-SEMIALDEHYDE DEHYDROGENASE-PHOSPHOPANTETHEINYL TRANSFERASE"/>
    <property type="match status" value="1"/>
</dbReference>
<keyword evidence="6" id="KW-1185">Reference proteome</keyword>
<sequence>MGAVQVWQIPLTVSSHELQAYLQILADDERIRSQQFRFEADRRRFIAARGRLRQLLGRCLQRPPESLCFEYGPCGKPSLSADSKTSSWQFNLSHSQDLAVCVLAERGRVGIDLEQVRSLKQLAGLCDRCLTEREQSQLAGAERDRAFLQYWTCKEAYLKAIGLGLTQSMQAVEVQLSPPRLLQVPQSAAWQLQLLNLPPGYVGALVIEGEAQPDFYHWQQVQETPPKPR</sequence>
<evidence type="ECO:0000259" key="4">
    <source>
        <dbReference type="Pfam" id="PF22624"/>
    </source>
</evidence>
<comment type="caution">
    <text evidence="5">The sequence shown here is derived from an EMBL/GenBank/DDBJ whole genome shotgun (WGS) entry which is preliminary data.</text>
</comment>
<organism evidence="5 6">
    <name type="scientific">Vasconcelosia minhoensis LEGE 07310</name>
    <dbReference type="NCBI Taxonomy" id="915328"/>
    <lineage>
        <taxon>Bacteria</taxon>
        <taxon>Bacillati</taxon>
        <taxon>Cyanobacteriota</taxon>
        <taxon>Cyanophyceae</taxon>
        <taxon>Nodosilineales</taxon>
        <taxon>Cymatolegaceae</taxon>
        <taxon>Vasconcelosia</taxon>
        <taxon>Vasconcelosia minhoensis</taxon>
    </lineage>
</organism>
<dbReference type="InterPro" id="IPR008278">
    <property type="entry name" value="4-PPantetheinyl_Trfase_dom"/>
</dbReference>
<name>A0A8J7DA14_9CYAN</name>
<dbReference type="RefSeq" id="WP_193904588.1">
    <property type="nucleotide sequence ID" value="NZ_JADEXG010000002.1"/>
</dbReference>
<dbReference type="GO" id="GO:0008897">
    <property type="term" value="F:holo-[acyl-carrier-protein] synthase activity"/>
    <property type="evidence" value="ECO:0007669"/>
    <property type="project" value="InterPro"/>
</dbReference>
<dbReference type="Pfam" id="PF22624">
    <property type="entry name" value="AASDHPPT_N"/>
    <property type="match status" value="1"/>
</dbReference>
<evidence type="ECO:0000313" key="5">
    <source>
        <dbReference type="EMBL" id="MBE9075922.1"/>
    </source>
</evidence>
<dbReference type="InterPro" id="IPR050559">
    <property type="entry name" value="P-Pant_transferase_sf"/>
</dbReference>
<protein>
    <submittedName>
        <fullName evidence="5">4'-phosphopantetheinyl transferase superfamily protein</fullName>
    </submittedName>
</protein>
<proteinExistence type="inferred from homology"/>
<dbReference type="SUPFAM" id="SSF56214">
    <property type="entry name" value="4'-phosphopantetheinyl transferase"/>
    <property type="match status" value="2"/>
</dbReference>
<dbReference type="InterPro" id="IPR055066">
    <property type="entry name" value="AASDHPPT_N"/>
</dbReference>
<dbReference type="GO" id="GO:0005829">
    <property type="term" value="C:cytosol"/>
    <property type="evidence" value="ECO:0007669"/>
    <property type="project" value="TreeGrafter"/>
</dbReference>
<dbReference type="Pfam" id="PF01648">
    <property type="entry name" value="ACPS"/>
    <property type="match status" value="1"/>
</dbReference>
<dbReference type="Proteomes" id="UP000636505">
    <property type="component" value="Unassembled WGS sequence"/>
</dbReference>
<gene>
    <name evidence="5" type="ORF">IQ241_01185</name>
</gene>
<dbReference type="EMBL" id="JADEXG010000002">
    <property type="protein sequence ID" value="MBE9075922.1"/>
    <property type="molecule type" value="Genomic_DNA"/>
</dbReference>
<dbReference type="AlphaFoldDB" id="A0A8J7DA14"/>
<dbReference type="Gene3D" id="3.90.470.20">
    <property type="entry name" value="4'-phosphopantetheinyl transferase domain"/>
    <property type="match status" value="2"/>
</dbReference>
<feature type="domain" description="4'-phosphopantetheinyl transferase" evidence="3">
    <location>
        <begin position="108"/>
        <end position="192"/>
    </location>
</feature>
<evidence type="ECO:0000259" key="3">
    <source>
        <dbReference type="Pfam" id="PF01648"/>
    </source>
</evidence>